<reference evidence="1 2" key="1">
    <citation type="submission" date="2021-06" db="EMBL/GenBank/DDBJ databases">
        <title>Bacillus sp. RD4P76, an endophyte from a halophyte.</title>
        <authorList>
            <person name="Sun J.-Q."/>
        </authorList>
    </citation>
    <scope>NUCLEOTIDE SEQUENCE [LARGE SCALE GENOMIC DNA]</scope>
    <source>
        <strain evidence="1 2">CGMCC 1.15917</strain>
    </source>
</reference>
<proteinExistence type="predicted"/>
<dbReference type="EMBL" id="JAHQCS010000065">
    <property type="protein sequence ID" value="MBU9711281.1"/>
    <property type="molecule type" value="Genomic_DNA"/>
</dbReference>
<comment type="caution">
    <text evidence="1">The sequence shown here is derived from an EMBL/GenBank/DDBJ whole genome shotgun (WGS) entry which is preliminary data.</text>
</comment>
<evidence type="ECO:0000313" key="1">
    <source>
        <dbReference type="EMBL" id="MBU9711281.1"/>
    </source>
</evidence>
<dbReference type="Pfam" id="PF14398">
    <property type="entry name" value="ATPgrasp_YheCD"/>
    <property type="match status" value="1"/>
</dbReference>
<sequence>MISVGIMQSTIADGNEYLNGVAFSLSKKGYEVYCFTPDDYDFNSNKVTGLLFNNLTSTWLKKSFPLPNFIYDRCFYPISGKGKRSLLSKVERIKTLTTFIGEGLPNKWAVHQWLMNNNILSKYLPPTQLLTNETINSYLSIFHKLVLKPVNGSGGKGIYFLFNENEKLELKDGQNRVSRYLNKPEDIFNQGLPTINHTKYLIQPYLPLHLERRPFDFRIVLQKQSLERWYVVGKGFRFGKENSFLSNLQAGGIIRPTIKLRKHEKKKILNQIQEIVEHIPGQLEKYHSPLFELGVDLGIDTNHRVWIVEVNSKPGYQTVLDTTDPSNHDHIFHGVGLYIESIEKKNRARSLELNVNSKS</sequence>
<keyword evidence="2" id="KW-1185">Reference proteome</keyword>
<dbReference type="Proteomes" id="UP000784880">
    <property type="component" value="Unassembled WGS sequence"/>
</dbReference>
<evidence type="ECO:0000313" key="2">
    <source>
        <dbReference type="Proteomes" id="UP000784880"/>
    </source>
</evidence>
<accession>A0ABS6JCH7</accession>
<dbReference type="RefSeq" id="WP_217065165.1">
    <property type="nucleotide sequence ID" value="NZ_JAHQCS010000065.1"/>
</dbReference>
<name>A0ABS6JCH7_9BACI</name>
<organism evidence="1 2">
    <name type="scientific">Evansella tamaricis</name>
    <dbReference type="NCBI Taxonomy" id="2069301"/>
    <lineage>
        <taxon>Bacteria</taxon>
        <taxon>Bacillati</taxon>
        <taxon>Bacillota</taxon>
        <taxon>Bacilli</taxon>
        <taxon>Bacillales</taxon>
        <taxon>Bacillaceae</taxon>
        <taxon>Evansella</taxon>
    </lineage>
</organism>
<dbReference type="InterPro" id="IPR026838">
    <property type="entry name" value="YheC/D"/>
</dbReference>
<gene>
    <name evidence="1" type="ORF">KS419_06015</name>
</gene>
<protein>
    <submittedName>
        <fullName evidence="1">YheC/YheD family protein</fullName>
    </submittedName>
</protein>